<evidence type="ECO:0000259" key="1">
    <source>
        <dbReference type="PROSITE" id="PS50093"/>
    </source>
</evidence>
<dbReference type="EC" id="3.4.24.3" evidence="2"/>
<dbReference type="EMBL" id="MZGX01000010">
    <property type="protein sequence ID" value="OPX44231.1"/>
    <property type="molecule type" value="Genomic_DNA"/>
</dbReference>
<proteinExistence type="predicted"/>
<dbReference type="Pfam" id="PF18911">
    <property type="entry name" value="PKD_4"/>
    <property type="match status" value="1"/>
</dbReference>
<keyword evidence="2" id="KW-0378">Hydrolase</keyword>
<reference evidence="2 3" key="1">
    <citation type="submission" date="2017-03" db="EMBL/GenBank/DDBJ databases">
        <title>Genome sequence of Clostridium hungatei DSM 14427.</title>
        <authorList>
            <person name="Poehlein A."/>
            <person name="Daniel R."/>
        </authorList>
    </citation>
    <scope>NUCLEOTIDE SEQUENCE [LARGE SCALE GENOMIC DNA]</scope>
    <source>
        <strain evidence="2 3">DSM 14427</strain>
    </source>
</reference>
<accession>A0A1V4SLX5</accession>
<sequence>MLILVEVVERVFWKSNMIMQHQEHQALTMLVDSVASNSPIQAFCVGWNFTFRNPSGGVEVYVPLSQIDTDGGGRTYTFPLTTGWTREFTGISGGLSIRDLVSNKSKYDAIIKAGCTVYAEARIRKYSYFNGTYTPLNTYANTKAEIDSNFSEFSDAFKINTKSDYFDLSYQLEPEPVLPTPVVNMTLPIDGSTVAQGTEVTFKGFGTGVHHIAGYVNGKHIGVQNNPNSDITVQMKYETTVKLDTVGDYTFQIRGRNTAADSEDGSLLAVSAIHTVHVIALPPNSGDVFIKCIDIDTNTEIPDSAQTIPGVALGTAKTIVLPVLSGFAGQGSYHTFSTEIPDKSKMTPDLSQTVTLTSHKQKAYVYFWYKARPVQISRPPAAVINLPVQEYAGNDVNFDGYLSHDPDGYITEYKWGLPGAVEQFTGNSDHGSTWYAAPGIYNVNLTVTDNENNSGYDTRSVQISEPFPQAKIIVSGKIKENRKITLDASQSFTPEHYPIDWSKTTWKLEPVCNLSGTAIAWSDLAEDAAGVRLEDGTVTTIGAVTNQAALLKGQRRLDFQTREAGVYRVTLYIENTAGGKYHSTAVQLITVAGDLPPVAGFTATAANIRDRETGKSQNYGIGRLYCVSVSPDGDTIGKRCWSVVYDADNDGDFDGKYVDTDGIYGLKGLVIPVPEERPITQILKEVFDLQGFISFYNPKDPDTWMHLVVDSDIAPAADLYTYEVGNYGVQLYIEEYIAPGEAIMELIKPGDYKSHIIKSW</sequence>
<organism evidence="2 3">
    <name type="scientific">Ruminiclostridium hungatei</name>
    <name type="common">Clostridium hungatei</name>
    <dbReference type="NCBI Taxonomy" id="48256"/>
    <lineage>
        <taxon>Bacteria</taxon>
        <taxon>Bacillati</taxon>
        <taxon>Bacillota</taxon>
        <taxon>Clostridia</taxon>
        <taxon>Eubacteriales</taxon>
        <taxon>Oscillospiraceae</taxon>
        <taxon>Ruminiclostridium</taxon>
    </lineage>
</organism>
<dbReference type="STRING" id="48256.CLHUN_17850"/>
<feature type="domain" description="PKD" evidence="1">
    <location>
        <begin position="379"/>
        <end position="466"/>
    </location>
</feature>
<dbReference type="SMART" id="SM00089">
    <property type="entry name" value="PKD"/>
    <property type="match status" value="1"/>
</dbReference>
<evidence type="ECO:0000313" key="3">
    <source>
        <dbReference type="Proteomes" id="UP000191554"/>
    </source>
</evidence>
<protein>
    <submittedName>
        <fullName evidence="2">Microbial collagenase</fullName>
        <ecNumber evidence="2">3.4.24.3</ecNumber>
    </submittedName>
</protein>
<keyword evidence="3" id="KW-1185">Reference proteome</keyword>
<dbReference type="GO" id="GO:0004222">
    <property type="term" value="F:metalloendopeptidase activity"/>
    <property type="evidence" value="ECO:0007669"/>
    <property type="project" value="UniProtKB-EC"/>
</dbReference>
<dbReference type="SUPFAM" id="SSF49299">
    <property type="entry name" value="PKD domain"/>
    <property type="match status" value="1"/>
</dbReference>
<dbReference type="InterPro" id="IPR000601">
    <property type="entry name" value="PKD_dom"/>
</dbReference>
<dbReference type="PROSITE" id="PS50093">
    <property type="entry name" value="PKD"/>
    <property type="match status" value="1"/>
</dbReference>
<dbReference type="InterPro" id="IPR013783">
    <property type="entry name" value="Ig-like_fold"/>
</dbReference>
<dbReference type="InterPro" id="IPR022409">
    <property type="entry name" value="PKD/Chitinase_dom"/>
</dbReference>
<dbReference type="AlphaFoldDB" id="A0A1V4SLX5"/>
<dbReference type="CDD" id="cd00146">
    <property type="entry name" value="PKD"/>
    <property type="match status" value="1"/>
</dbReference>
<dbReference type="Proteomes" id="UP000191554">
    <property type="component" value="Unassembled WGS sequence"/>
</dbReference>
<dbReference type="InterPro" id="IPR035986">
    <property type="entry name" value="PKD_dom_sf"/>
</dbReference>
<dbReference type="Gene3D" id="2.60.40.10">
    <property type="entry name" value="Immunoglobulins"/>
    <property type="match status" value="1"/>
</dbReference>
<comment type="caution">
    <text evidence="2">The sequence shown here is derived from an EMBL/GenBank/DDBJ whole genome shotgun (WGS) entry which is preliminary data.</text>
</comment>
<gene>
    <name evidence="2" type="primary">colA</name>
    <name evidence="2" type="ORF">CLHUN_17850</name>
</gene>
<name>A0A1V4SLX5_RUMHU</name>
<evidence type="ECO:0000313" key="2">
    <source>
        <dbReference type="EMBL" id="OPX44231.1"/>
    </source>
</evidence>